<dbReference type="SMART" id="SM00868">
    <property type="entry name" value="zf-AD"/>
    <property type="match status" value="1"/>
</dbReference>
<feature type="domain" description="C2H2-type" evidence="6">
    <location>
        <begin position="354"/>
        <end position="382"/>
    </location>
</feature>
<dbReference type="Pfam" id="PF12171">
    <property type="entry name" value="zf-C2H2_jaz"/>
    <property type="match status" value="1"/>
</dbReference>
<protein>
    <submittedName>
        <fullName evidence="8">Zinc finger protein 62 isoform X4</fullName>
    </submittedName>
</protein>
<evidence type="ECO:0000256" key="3">
    <source>
        <dbReference type="ARBA" id="ARBA00022771"/>
    </source>
</evidence>
<feature type="domain" description="C2H2-type" evidence="6">
    <location>
        <begin position="333"/>
        <end position="354"/>
    </location>
</feature>
<evidence type="ECO:0000259" key="6">
    <source>
        <dbReference type="PROSITE" id="PS50157"/>
    </source>
</evidence>
<dbReference type="Pfam" id="PF00096">
    <property type="entry name" value="zf-C2H2"/>
    <property type="match status" value="3"/>
</dbReference>
<evidence type="ECO:0000313" key="8">
    <source>
        <dbReference type="RefSeq" id="XP_052746121.1"/>
    </source>
</evidence>
<dbReference type="InterPro" id="IPR036236">
    <property type="entry name" value="Znf_C2H2_sf"/>
</dbReference>
<dbReference type="RefSeq" id="XP_052746121.1">
    <property type="nucleotide sequence ID" value="XM_052890161.1"/>
</dbReference>
<dbReference type="GeneID" id="112050999"/>
<organism evidence="7 8">
    <name type="scientific">Bicyclus anynana</name>
    <name type="common">Squinting bush brown butterfly</name>
    <dbReference type="NCBI Taxonomy" id="110368"/>
    <lineage>
        <taxon>Eukaryota</taxon>
        <taxon>Metazoa</taxon>
        <taxon>Ecdysozoa</taxon>
        <taxon>Arthropoda</taxon>
        <taxon>Hexapoda</taxon>
        <taxon>Insecta</taxon>
        <taxon>Pterygota</taxon>
        <taxon>Neoptera</taxon>
        <taxon>Endopterygota</taxon>
        <taxon>Lepidoptera</taxon>
        <taxon>Glossata</taxon>
        <taxon>Ditrysia</taxon>
        <taxon>Papilionoidea</taxon>
        <taxon>Nymphalidae</taxon>
        <taxon>Satyrinae</taxon>
        <taxon>Satyrini</taxon>
        <taxon>Mycalesina</taxon>
        <taxon>Bicyclus</taxon>
    </lineage>
</organism>
<gene>
    <name evidence="8" type="primary">LOC112050999</name>
</gene>
<dbReference type="PROSITE" id="PS50157">
    <property type="entry name" value="ZINC_FINGER_C2H2_2"/>
    <property type="match status" value="4"/>
</dbReference>
<accession>A0ABM3M3Q6</accession>
<name>A0ABM3M3Q6_BICAN</name>
<dbReference type="Proteomes" id="UP001652582">
    <property type="component" value="Chromosome 27"/>
</dbReference>
<keyword evidence="1" id="KW-0479">Metal-binding</keyword>
<dbReference type="SUPFAM" id="SSF57667">
    <property type="entry name" value="beta-beta-alpha zinc fingers"/>
    <property type="match status" value="3"/>
</dbReference>
<keyword evidence="4" id="KW-0862">Zinc</keyword>
<dbReference type="InterPro" id="IPR022755">
    <property type="entry name" value="Znf_C2H2_jaz"/>
</dbReference>
<evidence type="ECO:0000256" key="2">
    <source>
        <dbReference type="ARBA" id="ARBA00022737"/>
    </source>
</evidence>
<dbReference type="InterPro" id="IPR013087">
    <property type="entry name" value="Znf_C2H2_type"/>
</dbReference>
<dbReference type="Gene3D" id="3.30.160.60">
    <property type="entry name" value="Classic Zinc Finger"/>
    <property type="match status" value="4"/>
</dbReference>
<sequence>MDTVKNELDNLCRGCLCVDRLLLPLNKNVDLFFIFLGNELSISEDSKYYNILLCWECIALLKKAEVFRKRVQTAHRYFERILGNPSTTRALSTLNIHNKDDYDLIYTENENPEPVIKPEALKFEVTFPENEGNCHIKEEAYYDDNDDNFDYEAEEPKPNVSAFVKKEKKKKTKYKKITPISKKIKTRPIKYTPEEIDRCIEEVVYTLKDILAMRHEKKPNRIKNMESRCNVYIMKLLDTQKKDLRQKVKNDGLTCSECETVVPDQLALAAHWESHPVALLRCRFCELLSKSRKSLCYHVESRHSIIYSCTLCPIDFRALPEYYRHDRELHRILICDYCGKKFNQKSGIERHIRVPCPDCGKIFSRKSYMDNHYKLVHVRKSQHYCELCDKHFINGYAIRTHKKFVHEKYEKPKNKICDICGRGFHTNRVLINHKRTHTGERPHKCSYCSAAFAQNVARKTHEKTQHKHLLQELKGFST</sequence>
<keyword evidence="3 5" id="KW-0863">Zinc-finger</keyword>
<keyword evidence="7" id="KW-1185">Reference proteome</keyword>
<feature type="domain" description="C2H2-type" evidence="6">
    <location>
        <begin position="383"/>
        <end position="411"/>
    </location>
</feature>
<dbReference type="PANTHER" id="PTHR24408:SF58">
    <property type="entry name" value="TRANSCRIPTION FACTOR (TFIIIA), PUTATIVE (AFU_ORTHOLOGUE AFUA_1G05150)-RELATED"/>
    <property type="match status" value="1"/>
</dbReference>
<reference evidence="8" key="1">
    <citation type="submission" date="2025-08" db="UniProtKB">
        <authorList>
            <consortium name="RefSeq"/>
        </authorList>
    </citation>
    <scope>IDENTIFICATION</scope>
</reference>
<proteinExistence type="predicted"/>
<evidence type="ECO:0000256" key="1">
    <source>
        <dbReference type="ARBA" id="ARBA00022723"/>
    </source>
</evidence>
<evidence type="ECO:0000256" key="4">
    <source>
        <dbReference type="ARBA" id="ARBA00022833"/>
    </source>
</evidence>
<evidence type="ECO:0000256" key="5">
    <source>
        <dbReference type="PROSITE-ProRule" id="PRU00042"/>
    </source>
</evidence>
<dbReference type="InterPro" id="IPR012934">
    <property type="entry name" value="Znf_AD"/>
</dbReference>
<feature type="domain" description="C2H2-type" evidence="6">
    <location>
        <begin position="415"/>
        <end position="442"/>
    </location>
</feature>
<dbReference type="PANTHER" id="PTHR24408">
    <property type="entry name" value="ZINC FINGER PROTEIN"/>
    <property type="match status" value="1"/>
</dbReference>
<dbReference type="SMART" id="SM00355">
    <property type="entry name" value="ZnF_C2H2"/>
    <property type="match status" value="8"/>
</dbReference>
<dbReference type="PROSITE" id="PS00028">
    <property type="entry name" value="ZINC_FINGER_C2H2_1"/>
    <property type="match status" value="5"/>
</dbReference>
<evidence type="ECO:0000313" key="7">
    <source>
        <dbReference type="Proteomes" id="UP001652582"/>
    </source>
</evidence>
<keyword evidence="2" id="KW-0677">Repeat</keyword>